<organism evidence="3 4">
    <name type="scientific">Sphingobacterium spiritivorum</name>
    <name type="common">Flavobacterium spiritivorum</name>
    <dbReference type="NCBI Taxonomy" id="258"/>
    <lineage>
        <taxon>Bacteria</taxon>
        <taxon>Pseudomonadati</taxon>
        <taxon>Bacteroidota</taxon>
        <taxon>Sphingobacteriia</taxon>
        <taxon>Sphingobacteriales</taxon>
        <taxon>Sphingobacteriaceae</taxon>
        <taxon>Sphingobacterium</taxon>
    </lineage>
</organism>
<keyword evidence="1" id="KW-0732">Signal</keyword>
<dbReference type="InterPro" id="IPR011250">
    <property type="entry name" value="OMP/PagP_B-barrel"/>
</dbReference>
<protein>
    <recommendedName>
        <fullName evidence="2">Outer membrane protein beta-barrel domain-containing protein</fullName>
    </recommendedName>
</protein>
<dbReference type="Pfam" id="PF13568">
    <property type="entry name" value="OMP_b-brl_2"/>
    <property type="match status" value="1"/>
</dbReference>
<name>A0A380B8F9_SPHSI</name>
<dbReference type="EMBL" id="UGYW01000001">
    <property type="protein sequence ID" value="SUI96710.1"/>
    <property type="molecule type" value="Genomic_DNA"/>
</dbReference>
<proteinExistence type="predicted"/>
<accession>A0A380B8F9</accession>
<gene>
    <name evidence="3" type="ORF">NCTC11388_00100</name>
</gene>
<reference evidence="3 4" key="1">
    <citation type="submission" date="2018-06" db="EMBL/GenBank/DDBJ databases">
        <authorList>
            <consortium name="Pathogen Informatics"/>
            <person name="Doyle S."/>
        </authorList>
    </citation>
    <scope>NUCLEOTIDE SEQUENCE [LARGE SCALE GENOMIC DNA]</scope>
    <source>
        <strain evidence="3 4">NCTC11388</strain>
    </source>
</reference>
<dbReference type="InterPro" id="IPR025665">
    <property type="entry name" value="Beta-barrel_OMP_2"/>
</dbReference>
<evidence type="ECO:0000313" key="4">
    <source>
        <dbReference type="Proteomes" id="UP000254893"/>
    </source>
</evidence>
<dbReference type="Proteomes" id="UP000254893">
    <property type="component" value="Unassembled WGS sequence"/>
</dbReference>
<evidence type="ECO:0000313" key="3">
    <source>
        <dbReference type="EMBL" id="SUI96710.1"/>
    </source>
</evidence>
<feature type="signal peptide" evidence="1">
    <location>
        <begin position="1"/>
        <end position="22"/>
    </location>
</feature>
<feature type="chain" id="PRO_5016945638" description="Outer membrane protein beta-barrel domain-containing protein" evidence="1">
    <location>
        <begin position="23"/>
        <end position="209"/>
    </location>
</feature>
<evidence type="ECO:0000256" key="1">
    <source>
        <dbReference type="SAM" id="SignalP"/>
    </source>
</evidence>
<dbReference type="AlphaFoldDB" id="A0A380B8F9"/>
<dbReference type="SUPFAM" id="SSF56925">
    <property type="entry name" value="OMPA-like"/>
    <property type="match status" value="1"/>
</dbReference>
<sequence length="209" mass="22996">MTLTFRYLLISLFVLCSSGAFAQGYGDRNISLGLTVNPNMGLFRFDEDSNVDGKSKAGFSYGLIADIGFARNYYFSTGLQINTIKGRLEYPQNSSFPNKDVRLQYAEIPLTLKMKTSDINSRRFYGQFGFTTGIKVSSKESLDGTDKTTGVDGSSLLRLGLLIGGGLEWRFDNNLSIITGLSYNNGFTKAFNEGKPKASYLGLNLGLLF</sequence>
<evidence type="ECO:0000259" key="2">
    <source>
        <dbReference type="Pfam" id="PF13568"/>
    </source>
</evidence>
<feature type="domain" description="Outer membrane protein beta-barrel" evidence="2">
    <location>
        <begin position="21"/>
        <end position="192"/>
    </location>
</feature>
<dbReference type="RefSeq" id="WP_115168689.1">
    <property type="nucleotide sequence ID" value="NZ_JBPFQB010000012.1"/>
</dbReference>